<dbReference type="Proteomes" id="UP000025047">
    <property type="component" value="Unassembled WGS sequence"/>
</dbReference>
<proteinExistence type="predicted"/>
<dbReference type="OrthoDB" id="5525128at2"/>
<gene>
    <name evidence="2" type="ORF">Lokhon_02793</name>
</gene>
<evidence type="ECO:0000313" key="3">
    <source>
        <dbReference type="Proteomes" id="UP000025047"/>
    </source>
</evidence>
<name>A0A017H9U3_9RHOB</name>
<keyword evidence="1" id="KW-0472">Membrane</keyword>
<keyword evidence="1" id="KW-1133">Transmembrane helix</keyword>
<keyword evidence="1" id="KW-0812">Transmembrane</keyword>
<dbReference type="PATRIC" id="fig|1122180.6.peg.2773"/>
<dbReference type="STRING" id="1122180.Lokhon_02793"/>
<comment type="caution">
    <text evidence="2">The sequence shown here is derived from an EMBL/GenBank/DDBJ whole genome shotgun (WGS) entry which is preliminary data.</text>
</comment>
<dbReference type="HOGENOM" id="CLU_182300_1_0_5"/>
<dbReference type="EMBL" id="APGJ01000007">
    <property type="protein sequence ID" value="EYD71146.1"/>
    <property type="molecule type" value="Genomic_DNA"/>
</dbReference>
<evidence type="ECO:0000313" key="2">
    <source>
        <dbReference type="EMBL" id="EYD71146.1"/>
    </source>
</evidence>
<dbReference type="RefSeq" id="WP_017927239.1">
    <property type="nucleotide sequence ID" value="NZ_KB822995.1"/>
</dbReference>
<evidence type="ECO:0000256" key="1">
    <source>
        <dbReference type="SAM" id="Phobius"/>
    </source>
</evidence>
<evidence type="ECO:0008006" key="4">
    <source>
        <dbReference type="Google" id="ProtNLM"/>
    </source>
</evidence>
<keyword evidence="3" id="KW-1185">Reference proteome</keyword>
<reference evidence="2 3" key="1">
    <citation type="submission" date="2013-03" db="EMBL/GenBank/DDBJ databases">
        <authorList>
            <person name="Fiebig A."/>
            <person name="Goeker M."/>
            <person name="Klenk H.-P.P."/>
        </authorList>
    </citation>
    <scope>NUCLEOTIDE SEQUENCE [LARGE SCALE GENOMIC DNA]</scope>
    <source>
        <strain evidence="2 3">DSM 17492</strain>
    </source>
</reference>
<organism evidence="2 3">
    <name type="scientific">Limimaricola hongkongensis DSM 17492</name>
    <dbReference type="NCBI Taxonomy" id="1122180"/>
    <lineage>
        <taxon>Bacteria</taxon>
        <taxon>Pseudomonadati</taxon>
        <taxon>Pseudomonadota</taxon>
        <taxon>Alphaproteobacteria</taxon>
        <taxon>Rhodobacterales</taxon>
        <taxon>Paracoccaceae</taxon>
        <taxon>Limimaricola</taxon>
    </lineage>
</organism>
<dbReference type="eggNOG" id="ENOG50300UG">
    <property type="taxonomic scope" value="Bacteria"/>
</dbReference>
<dbReference type="AlphaFoldDB" id="A0A017H9U3"/>
<accession>A0A017H9U3</accession>
<protein>
    <recommendedName>
        <fullName evidence="4">Flp pilus assembly protein, pilin Flp</fullName>
    </recommendedName>
</protein>
<sequence length="64" mass="6712">MSIFFKAFANEDEGAVTIDWVVLTAALVGLTISAMALFVSAAGTPEEAYHTNMNAAVTFVGTLN</sequence>
<feature type="transmembrane region" description="Helical" evidence="1">
    <location>
        <begin position="20"/>
        <end position="43"/>
    </location>
</feature>